<evidence type="ECO:0000256" key="1">
    <source>
        <dbReference type="ARBA" id="ARBA00010617"/>
    </source>
</evidence>
<dbReference type="EMBL" id="JBIAQY010000010">
    <property type="protein sequence ID" value="MFF3571631.1"/>
    <property type="molecule type" value="Genomic_DNA"/>
</dbReference>
<dbReference type="Proteomes" id="UP001601992">
    <property type="component" value="Unassembled WGS sequence"/>
</dbReference>
<evidence type="ECO:0000313" key="9">
    <source>
        <dbReference type="Proteomes" id="UP001601992"/>
    </source>
</evidence>
<protein>
    <submittedName>
        <fullName evidence="8">Cytochrome P450</fullName>
    </submittedName>
</protein>
<dbReference type="SUPFAM" id="SSF48264">
    <property type="entry name" value="Cytochrome P450"/>
    <property type="match status" value="1"/>
</dbReference>
<reference evidence="8 9" key="1">
    <citation type="submission" date="2024-10" db="EMBL/GenBank/DDBJ databases">
        <title>The Natural Products Discovery Center: Release of the First 8490 Sequenced Strains for Exploring Actinobacteria Biosynthetic Diversity.</title>
        <authorList>
            <person name="Kalkreuter E."/>
            <person name="Kautsar S.A."/>
            <person name="Yang D."/>
            <person name="Bader C.D."/>
            <person name="Teijaro C.N."/>
            <person name="Fluegel L."/>
            <person name="Davis C.M."/>
            <person name="Simpson J.R."/>
            <person name="Lauterbach L."/>
            <person name="Steele A.D."/>
            <person name="Gui C."/>
            <person name="Meng S."/>
            <person name="Li G."/>
            <person name="Viehrig K."/>
            <person name="Ye F."/>
            <person name="Su P."/>
            <person name="Kiefer A.F."/>
            <person name="Nichols A."/>
            <person name="Cepeda A.J."/>
            <person name="Yan W."/>
            <person name="Fan B."/>
            <person name="Jiang Y."/>
            <person name="Adhikari A."/>
            <person name="Zheng C.-J."/>
            <person name="Schuster L."/>
            <person name="Cowan T.M."/>
            <person name="Smanski M.J."/>
            <person name="Chevrette M.G."/>
            <person name="De Carvalho L.P.S."/>
            <person name="Shen B."/>
        </authorList>
    </citation>
    <scope>NUCLEOTIDE SEQUENCE [LARGE SCALE GENOMIC DNA]</scope>
    <source>
        <strain evidence="8 9">NPDC002593</strain>
    </source>
</reference>
<organism evidence="8 9">
    <name type="scientific">Nocardia jiangxiensis</name>
    <dbReference type="NCBI Taxonomy" id="282685"/>
    <lineage>
        <taxon>Bacteria</taxon>
        <taxon>Bacillati</taxon>
        <taxon>Actinomycetota</taxon>
        <taxon>Actinomycetes</taxon>
        <taxon>Mycobacteriales</taxon>
        <taxon>Nocardiaceae</taxon>
        <taxon>Nocardia</taxon>
    </lineage>
</organism>
<keyword evidence="6" id="KW-0503">Monooxygenase</keyword>
<accession>A0ABW6S5P7</accession>
<keyword evidence="2" id="KW-0349">Heme</keyword>
<dbReference type="RefSeq" id="WP_387405477.1">
    <property type="nucleotide sequence ID" value="NZ_JBIAQY010000010.1"/>
</dbReference>
<evidence type="ECO:0000256" key="2">
    <source>
        <dbReference type="ARBA" id="ARBA00022617"/>
    </source>
</evidence>
<dbReference type="PANTHER" id="PTHR46696">
    <property type="entry name" value="P450, PUTATIVE (EUROFUNG)-RELATED"/>
    <property type="match status" value="1"/>
</dbReference>
<sequence>MRSNNFRASKVGRTGVAGHVAQIGPYRQNRYVSTTERTDRSGMVPIAPPHSRSLRHRRPLLGHPRSIFTVNSPQPTKFQRPDASSAVDIGAVEERVPMHTQEFAQNPHGYFQFMRDYYGDLPLIPVWIAEGIPATLVIKYETARRILHDPAHFSADPRTWQTKLPTDRRLDFLPMVEWRSNALRSNGDSPEHKRYREATQYALSKVNQFALLDQLEYEAHNLINAFCAEGATQDQPLDLIQHYVAPLTFTMLNYMVGSPPEIMARIAKASADLFEGQDTVETNAQFASALLDLITLRRTEPGDDITTRLIAHESELTDEEIAQQLVTCLSAGTQGPADLAASTIKLLLTTPVHERPLTKTALNQTLATDPPMANYQITYPRQPIAIDGVWLPADEPVIVSLMACCTDPMINNGDYHSDGWHAGFGFGPHECPNDAKSISLQIVHGLIDWLFDILPEIQLAVPAESLVWRPGPFAHGLLTLPVTFPRTPQMMPTRRPPTSQYSG</sequence>
<dbReference type="InterPro" id="IPR036396">
    <property type="entry name" value="Cyt_P450_sf"/>
</dbReference>
<feature type="region of interest" description="Disordered" evidence="7">
    <location>
        <begin position="34"/>
        <end position="57"/>
    </location>
</feature>
<dbReference type="PANTHER" id="PTHR46696:SF1">
    <property type="entry name" value="CYTOCHROME P450 YJIB-RELATED"/>
    <property type="match status" value="1"/>
</dbReference>
<name>A0ABW6S5P7_9NOCA</name>
<dbReference type="InterPro" id="IPR002397">
    <property type="entry name" value="Cyt_P450_B"/>
</dbReference>
<keyword evidence="9" id="KW-1185">Reference proteome</keyword>
<dbReference type="PRINTS" id="PR00359">
    <property type="entry name" value="BP450"/>
</dbReference>
<comment type="caution">
    <text evidence="8">The sequence shown here is derived from an EMBL/GenBank/DDBJ whole genome shotgun (WGS) entry which is preliminary data.</text>
</comment>
<evidence type="ECO:0000256" key="5">
    <source>
        <dbReference type="ARBA" id="ARBA00023004"/>
    </source>
</evidence>
<evidence type="ECO:0000256" key="6">
    <source>
        <dbReference type="ARBA" id="ARBA00023033"/>
    </source>
</evidence>
<gene>
    <name evidence="8" type="ORF">ACFYXQ_28020</name>
</gene>
<comment type="similarity">
    <text evidence="1">Belongs to the cytochrome P450 family.</text>
</comment>
<keyword evidence="4" id="KW-0560">Oxidoreductase</keyword>
<dbReference type="Gene3D" id="1.10.630.10">
    <property type="entry name" value="Cytochrome P450"/>
    <property type="match status" value="1"/>
</dbReference>
<evidence type="ECO:0000256" key="7">
    <source>
        <dbReference type="SAM" id="MobiDB-lite"/>
    </source>
</evidence>
<keyword evidence="5" id="KW-0408">Iron</keyword>
<evidence type="ECO:0000313" key="8">
    <source>
        <dbReference type="EMBL" id="MFF3571631.1"/>
    </source>
</evidence>
<evidence type="ECO:0000256" key="4">
    <source>
        <dbReference type="ARBA" id="ARBA00023002"/>
    </source>
</evidence>
<keyword evidence="3" id="KW-0479">Metal-binding</keyword>
<evidence type="ECO:0000256" key="3">
    <source>
        <dbReference type="ARBA" id="ARBA00022723"/>
    </source>
</evidence>
<proteinExistence type="inferred from homology"/>